<proteinExistence type="predicted"/>
<keyword evidence="1" id="KW-0732">Signal</keyword>
<name>A0A8C5Y332_MICMU</name>
<feature type="signal peptide" evidence="1">
    <location>
        <begin position="1"/>
        <end position="28"/>
    </location>
</feature>
<dbReference type="EMBL" id="ABDC03029311">
    <property type="status" value="NOT_ANNOTATED_CDS"/>
    <property type="molecule type" value="Genomic_DNA"/>
</dbReference>
<dbReference type="GeneTree" id="ENSGT00940000157266"/>
<protein>
    <submittedName>
        <fullName evidence="2">Gamma-aminobutyric acid type A receptor subunit alpha2</fullName>
    </submittedName>
</protein>
<evidence type="ECO:0000256" key="1">
    <source>
        <dbReference type="SAM" id="SignalP"/>
    </source>
</evidence>
<evidence type="ECO:0000313" key="3">
    <source>
        <dbReference type="Proteomes" id="UP000694394"/>
    </source>
</evidence>
<evidence type="ECO:0000313" key="2">
    <source>
        <dbReference type="Ensembl" id="ENSMICP00000044781.1"/>
    </source>
</evidence>
<reference evidence="2" key="3">
    <citation type="submission" date="2025-09" db="UniProtKB">
        <authorList>
            <consortium name="Ensembl"/>
        </authorList>
    </citation>
    <scope>IDENTIFICATION</scope>
</reference>
<dbReference type="EMBL" id="ABDC03029310">
    <property type="status" value="NOT_ANNOTATED_CDS"/>
    <property type="molecule type" value="Genomic_DNA"/>
</dbReference>
<gene>
    <name evidence="2" type="primary">GABRA2</name>
</gene>
<dbReference type="Ensembl" id="ENSMICT00000067441.1">
    <property type="protein sequence ID" value="ENSMICP00000044781.1"/>
    <property type="gene ID" value="ENSMICG00000013839.3"/>
</dbReference>
<accession>A0A8C5Y332</accession>
<dbReference type="EMBL" id="ABDC03029313">
    <property type="status" value="NOT_ANNOTATED_CDS"/>
    <property type="molecule type" value="Genomic_DNA"/>
</dbReference>
<keyword evidence="3" id="KW-1185">Reference proteome</keyword>
<feature type="chain" id="PRO_5034444239" evidence="1">
    <location>
        <begin position="29"/>
        <end position="70"/>
    </location>
</feature>
<dbReference type="Proteomes" id="UP000694394">
    <property type="component" value="Chromosome 26"/>
</dbReference>
<dbReference type="EMBL" id="ABDC03029312">
    <property type="status" value="NOT_ANNOTATED_CDS"/>
    <property type="molecule type" value="Genomic_DNA"/>
</dbReference>
<sequence length="70" mass="8011">MKMKSDTHNMQLLLLVFLVWDPARLVLANIQEDEAKNNITIFTRILDRLLDGYDNRLRPGLGDTPACLCP</sequence>
<reference evidence="2" key="2">
    <citation type="submission" date="2025-08" db="UniProtKB">
        <authorList>
            <consortium name="Ensembl"/>
        </authorList>
    </citation>
    <scope>IDENTIFICATION</scope>
</reference>
<dbReference type="AlphaFoldDB" id="A0A8C5Y332"/>
<organism evidence="2 3">
    <name type="scientific">Microcebus murinus</name>
    <name type="common">Gray mouse lemur</name>
    <name type="synonym">Lemur murinus</name>
    <dbReference type="NCBI Taxonomy" id="30608"/>
    <lineage>
        <taxon>Eukaryota</taxon>
        <taxon>Metazoa</taxon>
        <taxon>Chordata</taxon>
        <taxon>Craniata</taxon>
        <taxon>Vertebrata</taxon>
        <taxon>Euteleostomi</taxon>
        <taxon>Mammalia</taxon>
        <taxon>Eutheria</taxon>
        <taxon>Euarchontoglires</taxon>
        <taxon>Primates</taxon>
        <taxon>Strepsirrhini</taxon>
        <taxon>Lemuriformes</taxon>
        <taxon>Cheirogaleidae</taxon>
        <taxon>Microcebus</taxon>
    </lineage>
</organism>
<reference evidence="2" key="1">
    <citation type="submission" date="2016-12" db="EMBL/GenBank/DDBJ databases">
        <title>Mouse lemur reference genome and diversity panel.</title>
        <authorList>
            <person name="Harris R."/>
            <person name="Larsen P."/>
            <person name="Liu Y."/>
            <person name="Hughes D.S."/>
            <person name="Murali S."/>
            <person name="Raveendran M."/>
            <person name="Korchina V."/>
            <person name="Wang M."/>
            <person name="Jhangiani S."/>
            <person name="Bandaranaike D."/>
            <person name="Bellair M."/>
            <person name="Blankenburg K."/>
            <person name="Chao H."/>
            <person name="Dahdouli M."/>
            <person name="Dinh H."/>
            <person name="Doddapaneni H."/>
            <person name="English A."/>
            <person name="Firestine M."/>
            <person name="Gnanaolivu R."/>
            <person name="Gross S."/>
            <person name="Hernandez B."/>
            <person name="Javaid M."/>
            <person name="Jayaseelan J."/>
            <person name="Jones J."/>
            <person name="Khan Z."/>
            <person name="Kovar C."/>
            <person name="Kurapati P."/>
            <person name="Le B."/>
            <person name="Lee S."/>
            <person name="Li M."/>
            <person name="Mathew T."/>
            <person name="Narasimhan A."/>
            <person name="Ngo D."/>
            <person name="Nguyen L."/>
            <person name="Okwuonu G."/>
            <person name="Ongeri F."/>
            <person name="Osuji N."/>
            <person name="Pu L.-L."/>
            <person name="Puazo M."/>
            <person name="Quiroz J."/>
            <person name="Raj R."/>
            <person name="Rajbhandari K."/>
            <person name="Reid J.G."/>
            <person name="Santibanez J."/>
            <person name="Sexton D."/>
            <person name="Skinner E."/>
            <person name="Vee V."/>
            <person name="Weissenberger G."/>
            <person name="Wu Y."/>
            <person name="Xin Y."/>
            <person name="Han Y."/>
            <person name="Campbell C."/>
            <person name="Brown A."/>
            <person name="Sullivan B."/>
            <person name="Shelton J."/>
            <person name="Brown S."/>
            <person name="Dudchenko O."/>
            <person name="Machol I."/>
            <person name="Durand N."/>
            <person name="Shamim M."/>
            <person name="Lieberman A."/>
            <person name="Muzny D.M."/>
            <person name="Richards S."/>
            <person name="Yoder A."/>
            <person name="Worley K.C."/>
            <person name="Rogers J."/>
            <person name="Gibbs R.A."/>
        </authorList>
    </citation>
    <scope>NUCLEOTIDE SEQUENCE [LARGE SCALE GENOMIC DNA]</scope>
</reference>
<dbReference type="EMBL" id="ABDC03029309">
    <property type="status" value="NOT_ANNOTATED_CDS"/>
    <property type="molecule type" value="Genomic_DNA"/>
</dbReference>
<dbReference type="EMBL" id="ABDC03029314">
    <property type="status" value="NOT_ANNOTATED_CDS"/>
    <property type="molecule type" value="Genomic_DNA"/>
</dbReference>